<dbReference type="Proteomes" id="UP001158067">
    <property type="component" value="Unassembled WGS sequence"/>
</dbReference>
<dbReference type="InterPro" id="IPR006311">
    <property type="entry name" value="TAT_signal"/>
</dbReference>
<dbReference type="EMBL" id="FXUG01000015">
    <property type="protein sequence ID" value="SMP72270.1"/>
    <property type="molecule type" value="Genomic_DNA"/>
</dbReference>
<comment type="caution">
    <text evidence="2">The sequence shown here is derived from an EMBL/GenBank/DDBJ whole genome shotgun (WGS) entry which is preliminary data.</text>
</comment>
<dbReference type="InterPro" id="IPR036514">
    <property type="entry name" value="SGNH_hydro_sf"/>
</dbReference>
<dbReference type="NCBIfam" id="TIGR01409">
    <property type="entry name" value="TAT_signal_seq"/>
    <property type="match status" value="1"/>
</dbReference>
<reference evidence="2 3" key="1">
    <citation type="submission" date="2017-05" db="EMBL/GenBank/DDBJ databases">
        <authorList>
            <person name="Varghese N."/>
            <person name="Submissions S."/>
        </authorList>
    </citation>
    <scope>NUCLEOTIDE SEQUENCE [LARGE SCALE GENOMIC DNA]</scope>
    <source>
        <strain evidence="2 3">DSM 25457</strain>
    </source>
</reference>
<evidence type="ECO:0000313" key="2">
    <source>
        <dbReference type="EMBL" id="SMP72270.1"/>
    </source>
</evidence>
<dbReference type="InterPro" id="IPR019546">
    <property type="entry name" value="TAT_signal_bac_arc"/>
</dbReference>
<dbReference type="Gene3D" id="3.40.50.1110">
    <property type="entry name" value="SGNH hydrolase"/>
    <property type="match status" value="1"/>
</dbReference>
<evidence type="ECO:0000259" key="1">
    <source>
        <dbReference type="Pfam" id="PF13472"/>
    </source>
</evidence>
<dbReference type="CDD" id="cd01834">
    <property type="entry name" value="SGNH_hydrolase_like_2"/>
    <property type="match status" value="1"/>
</dbReference>
<proteinExistence type="predicted"/>
<dbReference type="PANTHER" id="PTHR30383">
    <property type="entry name" value="THIOESTERASE 1/PROTEASE 1/LYSOPHOSPHOLIPASE L1"/>
    <property type="match status" value="1"/>
</dbReference>
<sequence>MPESNMPTRRVFIKATAVAGGALSFGTAASGDQPDQVSVGVAGYQYRLPNLKKGSRLLFQGDSITDMKWGRNQSDRNHYLGHSYVYLIASRLGVDMPAAKLEFFNRGNSGNTVSQLRERWQTDAIELQPDVLSILIGVNDVGRAIRSGQGQVPLEEWEQDYRAILDASRSANADLRIVLLDPFVLPAKRFGDGNYAKWRTQVDQLREIVGVLAKDYEAVHIHTQQIFDDATKVAAPEHWIWDGVHPLPQGHELIARNWLEKMS</sequence>
<dbReference type="Pfam" id="PF13472">
    <property type="entry name" value="Lipase_GDSL_2"/>
    <property type="match status" value="1"/>
</dbReference>
<gene>
    <name evidence="2" type="ORF">SAMN06265222_11533</name>
</gene>
<dbReference type="RefSeq" id="WP_283434569.1">
    <property type="nucleotide sequence ID" value="NZ_FXUG01000015.1"/>
</dbReference>
<accession>A0ABY1QMD4</accession>
<organism evidence="2 3">
    <name type="scientific">Neorhodopirellula lusitana</name>
    <dbReference type="NCBI Taxonomy" id="445327"/>
    <lineage>
        <taxon>Bacteria</taxon>
        <taxon>Pseudomonadati</taxon>
        <taxon>Planctomycetota</taxon>
        <taxon>Planctomycetia</taxon>
        <taxon>Pirellulales</taxon>
        <taxon>Pirellulaceae</taxon>
        <taxon>Neorhodopirellula</taxon>
    </lineage>
</organism>
<keyword evidence="3" id="KW-1185">Reference proteome</keyword>
<name>A0ABY1QMD4_9BACT</name>
<protein>
    <submittedName>
        <fullName evidence="2">Tat (Twin-arginine translocation) pathway signal sequence</fullName>
    </submittedName>
</protein>
<dbReference type="PROSITE" id="PS51318">
    <property type="entry name" value="TAT"/>
    <property type="match status" value="1"/>
</dbReference>
<dbReference type="SUPFAM" id="SSF52266">
    <property type="entry name" value="SGNH hydrolase"/>
    <property type="match status" value="1"/>
</dbReference>
<dbReference type="PANTHER" id="PTHR30383:SF5">
    <property type="entry name" value="SGNH HYDROLASE-TYPE ESTERASE DOMAIN-CONTAINING PROTEIN"/>
    <property type="match status" value="1"/>
</dbReference>
<feature type="domain" description="SGNH hydrolase-type esterase" evidence="1">
    <location>
        <begin position="61"/>
        <end position="253"/>
    </location>
</feature>
<dbReference type="InterPro" id="IPR051532">
    <property type="entry name" value="Ester_Hydrolysis_Enzymes"/>
</dbReference>
<evidence type="ECO:0000313" key="3">
    <source>
        <dbReference type="Proteomes" id="UP001158067"/>
    </source>
</evidence>
<dbReference type="InterPro" id="IPR013830">
    <property type="entry name" value="SGNH_hydro"/>
</dbReference>